<evidence type="ECO:0000313" key="1">
    <source>
        <dbReference type="EMBL" id="KAF2016175.1"/>
    </source>
</evidence>
<keyword evidence="2" id="KW-1185">Reference proteome</keyword>
<proteinExistence type="predicted"/>
<sequence>MVYEILYDRISRTGQNWSTNIVNTLPPENLFPPALVSNSNISEREEWPVRGATGIATLMSTCRQVHSELAEMLYSIPLEFPLSFAGDFSLPISKTYSHLIKRVMIPFQGMSFDNPRFYWGRVLHLVREFAKLFPQTDIIRAIWSSFSRRHSRLNFYYGLAEGTREAHVKRCVKYIRSFSKLNPEHIPHQLEVLMQDNFVPEVLFDTPFSEAVRRLRSKAPKSRK</sequence>
<organism evidence="1 2">
    <name type="scientific">Aaosphaeria arxii CBS 175.79</name>
    <dbReference type="NCBI Taxonomy" id="1450172"/>
    <lineage>
        <taxon>Eukaryota</taxon>
        <taxon>Fungi</taxon>
        <taxon>Dikarya</taxon>
        <taxon>Ascomycota</taxon>
        <taxon>Pezizomycotina</taxon>
        <taxon>Dothideomycetes</taxon>
        <taxon>Pleosporomycetidae</taxon>
        <taxon>Pleosporales</taxon>
        <taxon>Pleosporales incertae sedis</taxon>
        <taxon>Aaosphaeria</taxon>
    </lineage>
</organism>
<name>A0A6A5XS60_9PLEO</name>
<dbReference type="OrthoDB" id="5272396at2759"/>
<evidence type="ECO:0000313" key="2">
    <source>
        <dbReference type="Proteomes" id="UP000799778"/>
    </source>
</evidence>
<dbReference type="EMBL" id="ML978069">
    <property type="protein sequence ID" value="KAF2016175.1"/>
    <property type="molecule type" value="Genomic_DNA"/>
</dbReference>
<dbReference type="GeneID" id="54279149"/>
<accession>A0A6A5XS60</accession>
<gene>
    <name evidence="1" type="ORF">BU24DRAFT_195431</name>
</gene>
<reference evidence="1" key="1">
    <citation type="journal article" date="2020" name="Stud. Mycol.">
        <title>101 Dothideomycetes genomes: a test case for predicting lifestyles and emergence of pathogens.</title>
        <authorList>
            <person name="Haridas S."/>
            <person name="Albert R."/>
            <person name="Binder M."/>
            <person name="Bloem J."/>
            <person name="Labutti K."/>
            <person name="Salamov A."/>
            <person name="Andreopoulos B."/>
            <person name="Baker S."/>
            <person name="Barry K."/>
            <person name="Bills G."/>
            <person name="Bluhm B."/>
            <person name="Cannon C."/>
            <person name="Castanera R."/>
            <person name="Culley D."/>
            <person name="Daum C."/>
            <person name="Ezra D."/>
            <person name="Gonzalez J."/>
            <person name="Henrissat B."/>
            <person name="Kuo A."/>
            <person name="Liang C."/>
            <person name="Lipzen A."/>
            <person name="Lutzoni F."/>
            <person name="Magnuson J."/>
            <person name="Mondo S."/>
            <person name="Nolan M."/>
            <person name="Ohm R."/>
            <person name="Pangilinan J."/>
            <person name="Park H.-J."/>
            <person name="Ramirez L."/>
            <person name="Alfaro M."/>
            <person name="Sun H."/>
            <person name="Tritt A."/>
            <person name="Yoshinaga Y."/>
            <person name="Zwiers L.-H."/>
            <person name="Turgeon B."/>
            <person name="Goodwin S."/>
            <person name="Spatafora J."/>
            <person name="Crous P."/>
            <person name="Grigoriev I."/>
        </authorList>
    </citation>
    <scope>NUCLEOTIDE SEQUENCE</scope>
    <source>
        <strain evidence="1">CBS 175.79</strain>
    </source>
</reference>
<dbReference type="AlphaFoldDB" id="A0A6A5XS60"/>
<protein>
    <submittedName>
        <fullName evidence="1">Uncharacterized protein</fullName>
    </submittedName>
</protein>
<dbReference type="Proteomes" id="UP000799778">
    <property type="component" value="Unassembled WGS sequence"/>
</dbReference>
<dbReference type="RefSeq" id="XP_033384514.1">
    <property type="nucleotide sequence ID" value="XM_033521752.1"/>
</dbReference>